<reference evidence="2" key="1">
    <citation type="submission" date="2022-06" db="EMBL/GenBank/DDBJ databases">
        <title>Genome Sequence of Candolleomyces eurysporus.</title>
        <authorList>
            <person name="Buettner E."/>
        </authorList>
    </citation>
    <scope>NUCLEOTIDE SEQUENCE</scope>
    <source>
        <strain evidence="2">VTCC 930004</strain>
    </source>
</reference>
<evidence type="ECO:0000313" key="2">
    <source>
        <dbReference type="EMBL" id="KAJ2934660.1"/>
    </source>
</evidence>
<feature type="compositionally biased region" description="Basic and acidic residues" evidence="1">
    <location>
        <begin position="434"/>
        <end position="443"/>
    </location>
</feature>
<dbReference type="InterPro" id="IPR043502">
    <property type="entry name" value="DNA/RNA_pol_sf"/>
</dbReference>
<sequence length="916" mass="101844">MTSEHGEDSPQTSEAPIQMPRRNERRAPSFNGSGAFLPQFFRDFENIAHTNGLPEDQYLSKVLDYARVDDYDLWKQLTEETGATWDSFKKHVARFYSGADDDRRHTVSDLNRLCEAMATRQKVSRAEFSEFYRKFYTMVTYLQQHSKLLDQEVSDMLLRSFNFTLRCAVEAKLDATHPSHHPDDPYELKQLVDAIELVLAKTAREHPIGQNGSSSTLPHPSTIGNEASKLPARPTYDASGFSDPEKFGRLTDSISTAMQMLSTMMETFSVSVGNGQRSSGRNGPSNNTNSFRGCALCSDTTHFKRNCTKIEDLISKGLCKRGDRGLICLPNGDRVNQSTASGKNIIERVENWHKARQQNANPTNVVSTNIWNIVEAEGLSNDVMETEQAPVSSAFINEITNESCSVSNQVEADDLPLLEAALFQTTLKVEAAQKKVAERDGHRKPTTRSQSKNGASGTSKADQDKTSAVDSSSAIVKNTQGNPSPVVNNPTPMKNVKELVTAKRIPTEGASAATFDNVIVSKTECETVETLLAALPPPPGGNGTIVANSSESLRTMSVKLNNKLQVNAILDDGSQIIRLRRELWEKLGVPVRSDHKLTMESANTTTSDTKGLIPNLKVTIGGCDFYLQVQVVDNASYDMLLGRPFHVLTEAMVRHFKNGDATATLTDPNTGAIITVPTKARNPKQDGYVENPLSSLEQPGFKNYTRENAVNIIEISLQEEDGAVPVAEFESFKYKKVANRVKPVAALLPPQFRVERHIPSDPLADLPELPTNPPEFKPGERYTRERAEKMKINEDGLLTEEEVKLVHAFFNLSQYAFAWDESEKGIFSEDYLPPVKIATLPHAVWILKNIPIPPGLFPKIVKIIKAKMDSGVIEPSNAAYRSQWFWVLKKDGKSRRIVHNALFIPTLATLQRFRRH</sequence>
<protein>
    <recommendedName>
        <fullName evidence="4">Peptidase A2 domain-containing protein</fullName>
    </recommendedName>
</protein>
<feature type="region of interest" description="Disordered" evidence="1">
    <location>
        <begin position="206"/>
        <end position="244"/>
    </location>
</feature>
<feature type="non-terminal residue" evidence="2">
    <location>
        <position position="916"/>
    </location>
</feature>
<feature type="region of interest" description="Disordered" evidence="1">
    <location>
        <begin position="1"/>
        <end position="29"/>
    </location>
</feature>
<dbReference type="OrthoDB" id="5596707at2759"/>
<name>A0A9W8JPT8_9AGAR</name>
<organism evidence="2 3">
    <name type="scientific">Candolleomyces eurysporus</name>
    <dbReference type="NCBI Taxonomy" id="2828524"/>
    <lineage>
        <taxon>Eukaryota</taxon>
        <taxon>Fungi</taxon>
        <taxon>Dikarya</taxon>
        <taxon>Basidiomycota</taxon>
        <taxon>Agaricomycotina</taxon>
        <taxon>Agaricomycetes</taxon>
        <taxon>Agaricomycetidae</taxon>
        <taxon>Agaricales</taxon>
        <taxon>Agaricineae</taxon>
        <taxon>Psathyrellaceae</taxon>
        <taxon>Candolleomyces</taxon>
    </lineage>
</organism>
<dbReference type="SUPFAM" id="SSF56672">
    <property type="entry name" value="DNA/RNA polymerases"/>
    <property type="match status" value="1"/>
</dbReference>
<dbReference type="InterPro" id="IPR021109">
    <property type="entry name" value="Peptidase_aspartic_dom_sf"/>
</dbReference>
<feature type="compositionally biased region" description="Polar residues" evidence="1">
    <location>
        <begin position="210"/>
        <end position="225"/>
    </location>
</feature>
<dbReference type="Gene3D" id="2.40.70.10">
    <property type="entry name" value="Acid Proteases"/>
    <property type="match status" value="1"/>
</dbReference>
<feature type="region of interest" description="Disordered" evidence="1">
    <location>
        <begin position="434"/>
        <end position="492"/>
    </location>
</feature>
<dbReference type="EMBL" id="JANBPK010000713">
    <property type="protein sequence ID" value="KAJ2934660.1"/>
    <property type="molecule type" value="Genomic_DNA"/>
</dbReference>
<proteinExistence type="predicted"/>
<evidence type="ECO:0000256" key="1">
    <source>
        <dbReference type="SAM" id="MobiDB-lite"/>
    </source>
</evidence>
<feature type="compositionally biased region" description="Polar residues" evidence="1">
    <location>
        <begin position="468"/>
        <end position="492"/>
    </location>
</feature>
<dbReference type="CDD" id="cd00303">
    <property type="entry name" value="retropepsin_like"/>
    <property type="match status" value="1"/>
</dbReference>
<feature type="compositionally biased region" description="Polar residues" evidence="1">
    <location>
        <begin position="447"/>
        <end position="460"/>
    </location>
</feature>
<gene>
    <name evidence="2" type="ORF">H1R20_g2455</name>
</gene>
<dbReference type="AlphaFoldDB" id="A0A9W8JPT8"/>
<accession>A0A9W8JPT8</accession>
<keyword evidence="3" id="KW-1185">Reference proteome</keyword>
<evidence type="ECO:0008006" key="4">
    <source>
        <dbReference type="Google" id="ProtNLM"/>
    </source>
</evidence>
<dbReference type="Proteomes" id="UP001140091">
    <property type="component" value="Unassembled WGS sequence"/>
</dbReference>
<evidence type="ECO:0000313" key="3">
    <source>
        <dbReference type="Proteomes" id="UP001140091"/>
    </source>
</evidence>
<comment type="caution">
    <text evidence="2">The sequence shown here is derived from an EMBL/GenBank/DDBJ whole genome shotgun (WGS) entry which is preliminary data.</text>
</comment>
<dbReference type="SUPFAM" id="SSF50630">
    <property type="entry name" value="Acid proteases"/>
    <property type="match status" value="1"/>
</dbReference>
<dbReference type="Pfam" id="PF13650">
    <property type="entry name" value="Asp_protease_2"/>
    <property type="match status" value="1"/>
</dbReference>